<protein>
    <submittedName>
        <fullName evidence="8">Membrane associated serine protease, rhomboid family</fullName>
    </submittedName>
</protein>
<evidence type="ECO:0000259" key="6">
    <source>
        <dbReference type="Pfam" id="PF01694"/>
    </source>
</evidence>
<dbReference type="Pfam" id="PF01694">
    <property type="entry name" value="Rhomboid"/>
    <property type="match status" value="1"/>
</dbReference>
<reference evidence="9" key="1">
    <citation type="submission" date="2016-10" db="EMBL/GenBank/DDBJ databases">
        <authorList>
            <person name="Varghese N."/>
            <person name="Submissions S."/>
        </authorList>
    </citation>
    <scope>NUCLEOTIDE SEQUENCE [LARGE SCALE GENOMIC DNA]</scope>
    <source>
        <strain evidence="9">DSM 22361</strain>
    </source>
</reference>
<feature type="domain" description="DUF6576" evidence="7">
    <location>
        <begin position="255"/>
        <end position="287"/>
    </location>
</feature>
<evidence type="ECO:0000256" key="4">
    <source>
        <dbReference type="ARBA" id="ARBA00023136"/>
    </source>
</evidence>
<keyword evidence="8" id="KW-0378">Hydrolase</keyword>
<name>A0A1H6CQ70_9SPHI</name>
<keyword evidence="8" id="KW-0645">Protease</keyword>
<evidence type="ECO:0000256" key="2">
    <source>
        <dbReference type="ARBA" id="ARBA00022692"/>
    </source>
</evidence>
<sequence>MKKESGIKMFFRTTYQTGSPIPYILSIQVLLFVLIHIADLLVELNVIKFPLYDWLVGQLSLPNTFAAFIRQPWSLITYPFLYVGLFNIVFDCLWLYWIGNSFLNFLNKRQFLFVFFSSFLLSGVVYLALGNIDFLAKGSMPFLFSNAMGLASVVAGLLLLAPNMEIRLFLFGTVKFRTIAIIFFTLQLLFYIFANRSGAVAYGFAIAWGFLFMQQLKNGNDWSTIFSIKPKQKLKIVHQTPKTPSYRSYKADLPNQEVIDDILDKISQSGYESLSSREKEILFKVSREEQE</sequence>
<dbReference type="InterPro" id="IPR046483">
    <property type="entry name" value="DUF6576"/>
</dbReference>
<dbReference type="SUPFAM" id="SSF144091">
    <property type="entry name" value="Rhomboid-like"/>
    <property type="match status" value="1"/>
</dbReference>
<keyword evidence="4 5" id="KW-0472">Membrane</keyword>
<feature type="transmembrane region" description="Helical" evidence="5">
    <location>
        <begin position="111"/>
        <end position="129"/>
    </location>
</feature>
<dbReference type="Pfam" id="PF20216">
    <property type="entry name" value="DUF6576"/>
    <property type="match status" value="1"/>
</dbReference>
<dbReference type="InterPro" id="IPR035952">
    <property type="entry name" value="Rhomboid-like_sf"/>
</dbReference>
<evidence type="ECO:0000256" key="5">
    <source>
        <dbReference type="SAM" id="Phobius"/>
    </source>
</evidence>
<feature type="transmembrane region" description="Helical" evidence="5">
    <location>
        <begin position="80"/>
        <end position="99"/>
    </location>
</feature>
<evidence type="ECO:0000259" key="7">
    <source>
        <dbReference type="Pfam" id="PF20216"/>
    </source>
</evidence>
<dbReference type="Gene3D" id="1.20.1540.10">
    <property type="entry name" value="Rhomboid-like"/>
    <property type="match status" value="1"/>
</dbReference>
<evidence type="ECO:0000313" key="9">
    <source>
        <dbReference type="Proteomes" id="UP000236731"/>
    </source>
</evidence>
<feature type="transmembrane region" description="Helical" evidence="5">
    <location>
        <begin position="168"/>
        <end position="193"/>
    </location>
</feature>
<evidence type="ECO:0000256" key="3">
    <source>
        <dbReference type="ARBA" id="ARBA00022989"/>
    </source>
</evidence>
<feature type="domain" description="Peptidase S54 rhomboid" evidence="6">
    <location>
        <begin position="70"/>
        <end position="196"/>
    </location>
</feature>
<keyword evidence="2 5" id="KW-0812">Transmembrane</keyword>
<accession>A0A1H6CQ70</accession>
<dbReference type="GO" id="GO:0016020">
    <property type="term" value="C:membrane"/>
    <property type="evidence" value="ECO:0007669"/>
    <property type="project" value="UniProtKB-SubCell"/>
</dbReference>
<dbReference type="RefSeq" id="WP_103907960.1">
    <property type="nucleotide sequence ID" value="NZ_CP049246.1"/>
</dbReference>
<dbReference type="GO" id="GO:0006508">
    <property type="term" value="P:proteolysis"/>
    <property type="evidence" value="ECO:0007669"/>
    <property type="project" value="UniProtKB-KW"/>
</dbReference>
<dbReference type="GO" id="GO:0004252">
    <property type="term" value="F:serine-type endopeptidase activity"/>
    <property type="evidence" value="ECO:0007669"/>
    <property type="project" value="InterPro"/>
</dbReference>
<feature type="transmembrane region" description="Helical" evidence="5">
    <location>
        <begin position="199"/>
        <end position="216"/>
    </location>
</feature>
<feature type="transmembrane region" description="Helical" evidence="5">
    <location>
        <begin position="21"/>
        <end position="42"/>
    </location>
</feature>
<dbReference type="EMBL" id="FNUT01000018">
    <property type="protein sequence ID" value="SEG75124.1"/>
    <property type="molecule type" value="Genomic_DNA"/>
</dbReference>
<dbReference type="InterPro" id="IPR022764">
    <property type="entry name" value="Peptidase_S54_rhomboid_dom"/>
</dbReference>
<dbReference type="OrthoDB" id="680602at2"/>
<dbReference type="AlphaFoldDB" id="A0A1H6CQ70"/>
<dbReference type="Proteomes" id="UP000236731">
    <property type="component" value="Unassembled WGS sequence"/>
</dbReference>
<organism evidence="8 9">
    <name type="scientific">Sphingobacterium lactis</name>
    <dbReference type="NCBI Taxonomy" id="797291"/>
    <lineage>
        <taxon>Bacteria</taxon>
        <taxon>Pseudomonadati</taxon>
        <taxon>Bacteroidota</taxon>
        <taxon>Sphingobacteriia</taxon>
        <taxon>Sphingobacteriales</taxon>
        <taxon>Sphingobacteriaceae</taxon>
        <taxon>Sphingobacterium</taxon>
    </lineage>
</organism>
<proteinExistence type="predicted"/>
<keyword evidence="3 5" id="KW-1133">Transmembrane helix</keyword>
<evidence type="ECO:0000313" key="8">
    <source>
        <dbReference type="EMBL" id="SEG75124.1"/>
    </source>
</evidence>
<comment type="subcellular location">
    <subcellularLocation>
        <location evidence="1">Membrane</location>
        <topology evidence="1">Multi-pass membrane protein</topology>
    </subcellularLocation>
</comment>
<gene>
    <name evidence="8" type="ORF">SAMN05421877_11839</name>
</gene>
<keyword evidence="9" id="KW-1185">Reference proteome</keyword>
<evidence type="ECO:0000256" key="1">
    <source>
        <dbReference type="ARBA" id="ARBA00004141"/>
    </source>
</evidence>
<feature type="transmembrane region" description="Helical" evidence="5">
    <location>
        <begin position="141"/>
        <end position="161"/>
    </location>
</feature>